<evidence type="ECO:0000256" key="3">
    <source>
        <dbReference type="SAM" id="MobiDB-lite"/>
    </source>
</evidence>
<sequence length="103" mass="11344">MSKLYVGNLPSDINEATLRQLFVDNNLPCGTILIKRGGYAFVDCPDQSIADRAIDMLYGIHFLGARIQVEPSVACATRKRSPVQPVGDQRRPIGKELNGNRSD</sequence>
<dbReference type="SUPFAM" id="SSF54928">
    <property type="entry name" value="RNA-binding domain, RBD"/>
    <property type="match status" value="1"/>
</dbReference>
<dbReference type="SMART" id="SM00360">
    <property type="entry name" value="RRM"/>
    <property type="match status" value="1"/>
</dbReference>
<dbReference type="Gene3D" id="3.30.70.330">
    <property type="match status" value="1"/>
</dbReference>
<accession>A0A1B6LW90</accession>
<evidence type="ECO:0000259" key="4">
    <source>
        <dbReference type="PROSITE" id="PS50102"/>
    </source>
</evidence>
<proteinExistence type="predicted"/>
<evidence type="ECO:0000256" key="2">
    <source>
        <dbReference type="PROSITE-ProRule" id="PRU00176"/>
    </source>
</evidence>
<dbReference type="Pfam" id="PF00076">
    <property type="entry name" value="RRM_1"/>
    <property type="match status" value="1"/>
</dbReference>
<dbReference type="GO" id="GO:0003723">
    <property type="term" value="F:RNA binding"/>
    <property type="evidence" value="ECO:0007669"/>
    <property type="project" value="UniProtKB-UniRule"/>
</dbReference>
<keyword evidence="1 2" id="KW-0694">RNA-binding</keyword>
<organism evidence="5">
    <name type="scientific">Graphocephala atropunctata</name>
    <dbReference type="NCBI Taxonomy" id="36148"/>
    <lineage>
        <taxon>Eukaryota</taxon>
        <taxon>Metazoa</taxon>
        <taxon>Ecdysozoa</taxon>
        <taxon>Arthropoda</taxon>
        <taxon>Hexapoda</taxon>
        <taxon>Insecta</taxon>
        <taxon>Pterygota</taxon>
        <taxon>Neoptera</taxon>
        <taxon>Paraneoptera</taxon>
        <taxon>Hemiptera</taxon>
        <taxon>Auchenorrhyncha</taxon>
        <taxon>Membracoidea</taxon>
        <taxon>Cicadellidae</taxon>
        <taxon>Cicadellinae</taxon>
        <taxon>Cicadellini</taxon>
        <taxon>Graphocephala</taxon>
    </lineage>
</organism>
<feature type="region of interest" description="Disordered" evidence="3">
    <location>
        <begin position="78"/>
        <end position="103"/>
    </location>
</feature>
<gene>
    <name evidence="5" type="ORF">g.51176</name>
</gene>
<dbReference type="InterPro" id="IPR035979">
    <property type="entry name" value="RBD_domain_sf"/>
</dbReference>
<name>A0A1B6LW90_9HEMI</name>
<feature type="domain" description="RRM" evidence="4">
    <location>
        <begin position="2"/>
        <end position="74"/>
    </location>
</feature>
<dbReference type="InterPro" id="IPR000504">
    <property type="entry name" value="RRM_dom"/>
</dbReference>
<evidence type="ECO:0000313" key="5">
    <source>
        <dbReference type="EMBL" id="JAT27941.1"/>
    </source>
</evidence>
<evidence type="ECO:0000256" key="1">
    <source>
        <dbReference type="ARBA" id="ARBA00022884"/>
    </source>
</evidence>
<dbReference type="CDD" id="cd12358">
    <property type="entry name" value="RRM1_VICKZ"/>
    <property type="match status" value="1"/>
</dbReference>
<reference evidence="5" key="1">
    <citation type="submission" date="2015-11" db="EMBL/GenBank/DDBJ databases">
        <title>De novo transcriptome assembly of four potential Pierce s Disease insect vectors from Arizona vineyards.</title>
        <authorList>
            <person name="Tassone E.E."/>
        </authorList>
    </citation>
    <scope>NUCLEOTIDE SEQUENCE</scope>
</reference>
<dbReference type="InterPro" id="IPR012677">
    <property type="entry name" value="Nucleotide-bd_a/b_plait_sf"/>
</dbReference>
<dbReference type="AlphaFoldDB" id="A0A1B6LW90"/>
<dbReference type="PROSITE" id="PS50102">
    <property type="entry name" value="RRM"/>
    <property type="match status" value="1"/>
</dbReference>
<dbReference type="EMBL" id="GEBQ01012036">
    <property type="protein sequence ID" value="JAT27941.1"/>
    <property type="molecule type" value="Transcribed_RNA"/>
</dbReference>
<protein>
    <recommendedName>
        <fullName evidence="4">RRM domain-containing protein</fullName>
    </recommendedName>
</protein>